<gene>
    <name evidence="2" type="ORF">IAB73_00895</name>
</gene>
<reference evidence="2" key="1">
    <citation type="submission" date="2020-10" db="EMBL/GenBank/DDBJ databases">
        <authorList>
            <person name="Gilroy R."/>
        </authorList>
    </citation>
    <scope>NUCLEOTIDE SEQUENCE</scope>
    <source>
        <strain evidence="2">ChiSxjej2B14-6234</strain>
    </source>
</reference>
<dbReference type="SUPFAM" id="SSF53448">
    <property type="entry name" value="Nucleotide-diphospho-sugar transferases"/>
    <property type="match status" value="1"/>
</dbReference>
<evidence type="ECO:0000259" key="1">
    <source>
        <dbReference type="Pfam" id="PF00535"/>
    </source>
</evidence>
<dbReference type="AlphaFoldDB" id="A0A9D0Z876"/>
<protein>
    <submittedName>
        <fullName evidence="2">Glycosyltransferase</fullName>
    </submittedName>
</protein>
<organism evidence="2 3">
    <name type="scientific">Candidatus Onthenecus intestinigallinarum</name>
    <dbReference type="NCBI Taxonomy" id="2840875"/>
    <lineage>
        <taxon>Bacteria</taxon>
        <taxon>Bacillati</taxon>
        <taxon>Bacillota</taxon>
        <taxon>Clostridia</taxon>
        <taxon>Eubacteriales</taxon>
        <taxon>Candidatus Onthenecus</taxon>
    </lineage>
</organism>
<dbReference type="EMBL" id="DVFJ01000004">
    <property type="protein sequence ID" value="HIQ70764.1"/>
    <property type="molecule type" value="Genomic_DNA"/>
</dbReference>
<dbReference type="PANTHER" id="PTHR43685">
    <property type="entry name" value="GLYCOSYLTRANSFERASE"/>
    <property type="match status" value="1"/>
</dbReference>
<dbReference type="InterPro" id="IPR001173">
    <property type="entry name" value="Glyco_trans_2-like"/>
</dbReference>
<dbReference type="Gene3D" id="3.90.550.10">
    <property type="entry name" value="Spore Coat Polysaccharide Biosynthesis Protein SpsA, Chain A"/>
    <property type="match status" value="1"/>
</dbReference>
<evidence type="ECO:0000313" key="3">
    <source>
        <dbReference type="Proteomes" id="UP000886887"/>
    </source>
</evidence>
<name>A0A9D0Z876_9FIRM</name>
<dbReference type="Pfam" id="PF00535">
    <property type="entry name" value="Glycos_transf_2"/>
    <property type="match status" value="1"/>
</dbReference>
<evidence type="ECO:0000313" key="2">
    <source>
        <dbReference type="EMBL" id="HIQ70764.1"/>
    </source>
</evidence>
<dbReference type="Proteomes" id="UP000886887">
    <property type="component" value="Unassembled WGS sequence"/>
</dbReference>
<proteinExistence type="predicted"/>
<sequence length="332" mass="37350">MRISVALAAYNGERYIEAQLRSLLEQTRRPDEVIVCDDASTDGTCAVVERFIADNACAGWQLVRRERNVGYHHNFLDAVARATGDVICLCDQDDMWLPDRIRRCEEVLAAHPELDGMMVGYGVIDAQGREIPTPAGVRFVPERFDGTLVRHAPADFIGCSFTRGFSMAFRARIRPVFAGQPDTGRLLGHDWLIACAAALCGGFACLNEKLALYRSHGENFSIAGAGKRRMIDAQRRLLAVQMCLDAHEALRAWSDGLPHADAAFRSALARHIAFERRRLRFLRGKNPARWLALGAYLGEYRRFYRTWGGALTIWAGDLMYTYRPARRKEDGR</sequence>
<comment type="caution">
    <text evidence="2">The sequence shown here is derived from an EMBL/GenBank/DDBJ whole genome shotgun (WGS) entry which is preliminary data.</text>
</comment>
<dbReference type="PANTHER" id="PTHR43685:SF2">
    <property type="entry name" value="GLYCOSYLTRANSFERASE 2-LIKE DOMAIN-CONTAINING PROTEIN"/>
    <property type="match status" value="1"/>
</dbReference>
<accession>A0A9D0Z876</accession>
<reference evidence="2" key="2">
    <citation type="journal article" date="2021" name="PeerJ">
        <title>Extensive microbial diversity within the chicken gut microbiome revealed by metagenomics and culture.</title>
        <authorList>
            <person name="Gilroy R."/>
            <person name="Ravi A."/>
            <person name="Getino M."/>
            <person name="Pursley I."/>
            <person name="Horton D.L."/>
            <person name="Alikhan N.F."/>
            <person name="Baker D."/>
            <person name="Gharbi K."/>
            <person name="Hall N."/>
            <person name="Watson M."/>
            <person name="Adriaenssens E.M."/>
            <person name="Foster-Nyarko E."/>
            <person name="Jarju S."/>
            <person name="Secka A."/>
            <person name="Antonio M."/>
            <person name="Oren A."/>
            <person name="Chaudhuri R.R."/>
            <person name="La Ragione R."/>
            <person name="Hildebrand F."/>
            <person name="Pallen M.J."/>
        </authorList>
    </citation>
    <scope>NUCLEOTIDE SEQUENCE</scope>
    <source>
        <strain evidence="2">ChiSxjej2B14-6234</strain>
    </source>
</reference>
<dbReference type="InterPro" id="IPR029044">
    <property type="entry name" value="Nucleotide-diphossugar_trans"/>
</dbReference>
<feature type="domain" description="Glycosyltransferase 2-like" evidence="1">
    <location>
        <begin position="4"/>
        <end position="113"/>
    </location>
</feature>
<dbReference type="InterPro" id="IPR050834">
    <property type="entry name" value="Glycosyltransf_2"/>
</dbReference>